<dbReference type="EMBL" id="JBHTMM010000281">
    <property type="protein sequence ID" value="MFD1313819.1"/>
    <property type="molecule type" value="Genomic_DNA"/>
</dbReference>
<keyword evidence="3" id="KW-1185">Reference proteome</keyword>
<protein>
    <submittedName>
        <fullName evidence="2">Uncharacterized protein</fullName>
    </submittedName>
</protein>
<evidence type="ECO:0000256" key="1">
    <source>
        <dbReference type="SAM" id="MobiDB-lite"/>
    </source>
</evidence>
<sequence length="91" mass="9874">MNADAINPRNRRCSAPYDVTKFSTDTHTANGQLPDTSPRRHAGQCRYASFDTRPSVNNPRITPASVTTHAPTPPGNTTRDTAPRPRNTAAS</sequence>
<name>A0ABW3XZD0_9ACTN</name>
<evidence type="ECO:0000313" key="3">
    <source>
        <dbReference type="Proteomes" id="UP001597058"/>
    </source>
</evidence>
<comment type="caution">
    <text evidence="2">The sequence shown here is derived from an EMBL/GenBank/DDBJ whole genome shotgun (WGS) entry which is preliminary data.</text>
</comment>
<reference evidence="3" key="1">
    <citation type="journal article" date="2019" name="Int. J. Syst. Evol. Microbiol.">
        <title>The Global Catalogue of Microorganisms (GCM) 10K type strain sequencing project: providing services to taxonomists for standard genome sequencing and annotation.</title>
        <authorList>
            <consortium name="The Broad Institute Genomics Platform"/>
            <consortium name="The Broad Institute Genome Sequencing Center for Infectious Disease"/>
            <person name="Wu L."/>
            <person name="Ma J."/>
        </authorList>
    </citation>
    <scope>NUCLEOTIDE SEQUENCE [LARGE SCALE GENOMIC DNA]</scope>
    <source>
        <strain evidence="3">CGMCC 4.7020</strain>
    </source>
</reference>
<dbReference type="Proteomes" id="UP001597058">
    <property type="component" value="Unassembled WGS sequence"/>
</dbReference>
<feature type="region of interest" description="Disordered" evidence="1">
    <location>
        <begin position="23"/>
        <end position="42"/>
    </location>
</feature>
<feature type="non-terminal residue" evidence="2">
    <location>
        <position position="91"/>
    </location>
</feature>
<feature type="region of interest" description="Disordered" evidence="1">
    <location>
        <begin position="48"/>
        <end position="91"/>
    </location>
</feature>
<accession>A0ABW3XZD0</accession>
<feature type="compositionally biased region" description="Polar residues" evidence="1">
    <location>
        <begin position="52"/>
        <end position="80"/>
    </location>
</feature>
<feature type="compositionally biased region" description="Polar residues" evidence="1">
    <location>
        <begin position="23"/>
        <end position="35"/>
    </location>
</feature>
<gene>
    <name evidence="2" type="ORF">ACFQ5X_50245</name>
</gene>
<organism evidence="2 3">
    <name type="scientific">Streptomyces kaempferi</name>
    <dbReference type="NCBI Taxonomy" id="333725"/>
    <lineage>
        <taxon>Bacteria</taxon>
        <taxon>Bacillati</taxon>
        <taxon>Actinomycetota</taxon>
        <taxon>Actinomycetes</taxon>
        <taxon>Kitasatosporales</taxon>
        <taxon>Streptomycetaceae</taxon>
        <taxon>Streptomyces</taxon>
    </lineage>
</organism>
<proteinExistence type="predicted"/>
<evidence type="ECO:0000313" key="2">
    <source>
        <dbReference type="EMBL" id="MFD1313819.1"/>
    </source>
</evidence>
<dbReference type="RefSeq" id="WP_381331386.1">
    <property type="nucleotide sequence ID" value="NZ_JBHTMM010000281.1"/>
</dbReference>